<dbReference type="EMBL" id="MBTF01000039">
    <property type="protein sequence ID" value="OOQ56634.1"/>
    <property type="molecule type" value="Genomic_DNA"/>
</dbReference>
<evidence type="ECO:0000256" key="1">
    <source>
        <dbReference type="ARBA" id="ARBA00004651"/>
    </source>
</evidence>
<feature type="transmembrane region" description="Helical" evidence="6">
    <location>
        <begin position="673"/>
        <end position="697"/>
    </location>
</feature>
<keyword evidence="4 6" id="KW-1133">Transmembrane helix</keyword>
<evidence type="ECO:0000256" key="4">
    <source>
        <dbReference type="ARBA" id="ARBA00022989"/>
    </source>
</evidence>
<dbReference type="STRING" id="1792845.BC343_19605"/>
<dbReference type="AlphaFoldDB" id="A0A1S9P6Q7"/>
<dbReference type="GO" id="GO:0005886">
    <property type="term" value="C:plasma membrane"/>
    <property type="evidence" value="ECO:0007669"/>
    <property type="project" value="UniProtKB-SubCell"/>
</dbReference>
<feature type="transmembrane region" description="Helical" evidence="6">
    <location>
        <begin position="338"/>
        <end position="359"/>
    </location>
</feature>
<feature type="transmembrane region" description="Helical" evidence="6">
    <location>
        <begin position="760"/>
        <end position="782"/>
    </location>
</feature>
<evidence type="ECO:0000259" key="7">
    <source>
        <dbReference type="Pfam" id="PF02687"/>
    </source>
</evidence>
<protein>
    <recommendedName>
        <fullName evidence="11">Cell division protein FtsX</fullName>
    </recommendedName>
</protein>
<keyword evidence="5 6" id="KW-0472">Membrane</keyword>
<dbReference type="InterPro" id="IPR025857">
    <property type="entry name" value="MacB_PCD"/>
</dbReference>
<feature type="transmembrane region" description="Helical" evidence="6">
    <location>
        <begin position="379"/>
        <end position="399"/>
    </location>
</feature>
<dbReference type="OrthoDB" id="1451596at2"/>
<comment type="subcellular location">
    <subcellularLocation>
        <location evidence="1">Cell membrane</location>
        <topology evidence="1">Multi-pass membrane protein</topology>
    </subcellularLocation>
</comment>
<reference evidence="9 10" key="1">
    <citation type="submission" date="2016-07" db="EMBL/GenBank/DDBJ databases">
        <title>Genomic analysis of zinc-resistant bacterium Mucilaginibacter pedocola TBZ30.</title>
        <authorList>
            <person name="Huang J."/>
            <person name="Tang J."/>
        </authorList>
    </citation>
    <scope>NUCLEOTIDE SEQUENCE [LARGE SCALE GENOMIC DNA]</scope>
    <source>
        <strain evidence="9 10">TBZ30</strain>
    </source>
</reference>
<proteinExistence type="predicted"/>
<feature type="domain" description="ABC3 transporter permease C-terminal" evidence="7">
    <location>
        <begin position="676"/>
        <end position="786"/>
    </location>
</feature>
<evidence type="ECO:0000256" key="6">
    <source>
        <dbReference type="SAM" id="Phobius"/>
    </source>
</evidence>
<accession>A0A1S9P6Q7</accession>
<feature type="transmembrane region" description="Helical" evidence="6">
    <location>
        <begin position="725"/>
        <end position="748"/>
    </location>
</feature>
<gene>
    <name evidence="9" type="ORF">BC343_19605</name>
</gene>
<evidence type="ECO:0000256" key="5">
    <source>
        <dbReference type="ARBA" id="ARBA00023136"/>
    </source>
</evidence>
<evidence type="ECO:0000256" key="2">
    <source>
        <dbReference type="ARBA" id="ARBA00022475"/>
    </source>
</evidence>
<keyword evidence="10" id="KW-1185">Reference proteome</keyword>
<dbReference type="PANTHER" id="PTHR30572">
    <property type="entry name" value="MEMBRANE COMPONENT OF TRANSPORTER-RELATED"/>
    <property type="match status" value="1"/>
</dbReference>
<dbReference type="PANTHER" id="PTHR30572:SF18">
    <property type="entry name" value="ABC-TYPE MACROLIDE FAMILY EXPORT SYSTEM PERMEASE COMPONENT 2"/>
    <property type="match status" value="1"/>
</dbReference>
<dbReference type="InterPro" id="IPR050250">
    <property type="entry name" value="Macrolide_Exporter_MacB"/>
</dbReference>
<sequence>MVRYQLKFAFRHLMRSKTFTAINISGLFVSLTAVILMSLYIENEMSYDRFNKNAKDIYRVVDDKRTNALMQHGAGSPGPLAPLLKNDFPQVRHAVRFIDGEALVKYQDKVFEERHLYFADPEVFQVFDLPMLNGTANHALTEPMSVVLTGSTARKYFGGSDPIGKSIIMNNESLKVTGVIKDIPSNSHLSFDILISMSTAQKKDSGYDWLFTNWYSNNFYTYVLLNNTESATELNAQFDNFAERHNANTSNTKHHYSLEKLTDIYLHSDRENQAGKTGNITSLYVFAAITLFVLLIACVNFINLSTARAVERSKEVGVKKVNGVSRSSLIIQFFTESFLMVGLALLLAVAASAMLMPAFDQFAGKNIRFDLMTPLHLSALALVLCTVAILSGVYPALILSRFDPIAALKGTVRSSARRTLIRKGLVVFQFSISIVLIISTIVVYSQLQFMQRHDLGFKPSQTLVINFEGDGTVQKQNNFIVNELSRVKGVRSVSASSEVPGSSFSGGWSMEFAKKGGDTIHAELPIYLTDFNFMKQYNIPMVAGRGFSSAFAADSATSMIINESAMRKLGFKNADEAIGVNVQMYPNDAKIIGIYRDFHFQSLQKPIEPLAMRIMPAKFRVFSVEMETSDVKRTVSDIEKLWKSIAPQRPLEYSFLNEKFDQQYEAEIKFGQMFGLFTTLAISIACFGLFGLALFSVKQRRKEIGIRKVIGASVFRITALITKDFISLVFIALVIACPVALFAMNYWIRTFAYRITLGWWIFAGSGLIAIFIALCTISYQALKAALANPVNSLRND</sequence>
<feature type="transmembrane region" description="Helical" evidence="6">
    <location>
        <begin position="21"/>
        <end position="41"/>
    </location>
</feature>
<keyword evidence="3 6" id="KW-0812">Transmembrane</keyword>
<dbReference type="Pfam" id="PF12704">
    <property type="entry name" value="MacB_PCD"/>
    <property type="match status" value="1"/>
</dbReference>
<feature type="transmembrane region" description="Helical" evidence="6">
    <location>
        <begin position="283"/>
        <end position="304"/>
    </location>
</feature>
<dbReference type="InterPro" id="IPR003838">
    <property type="entry name" value="ABC3_permease_C"/>
</dbReference>
<evidence type="ECO:0008006" key="11">
    <source>
        <dbReference type="Google" id="ProtNLM"/>
    </source>
</evidence>
<organism evidence="9 10">
    <name type="scientific">Mucilaginibacter pedocola</name>
    <dbReference type="NCBI Taxonomy" id="1792845"/>
    <lineage>
        <taxon>Bacteria</taxon>
        <taxon>Pseudomonadati</taxon>
        <taxon>Bacteroidota</taxon>
        <taxon>Sphingobacteriia</taxon>
        <taxon>Sphingobacteriales</taxon>
        <taxon>Sphingobacteriaceae</taxon>
        <taxon>Mucilaginibacter</taxon>
    </lineage>
</organism>
<evidence type="ECO:0000313" key="9">
    <source>
        <dbReference type="EMBL" id="OOQ56634.1"/>
    </source>
</evidence>
<dbReference type="Proteomes" id="UP000189739">
    <property type="component" value="Unassembled WGS sequence"/>
</dbReference>
<evidence type="ECO:0000256" key="3">
    <source>
        <dbReference type="ARBA" id="ARBA00022692"/>
    </source>
</evidence>
<feature type="domain" description="MacB-like periplasmic core" evidence="8">
    <location>
        <begin position="20"/>
        <end position="239"/>
    </location>
</feature>
<evidence type="ECO:0000259" key="8">
    <source>
        <dbReference type="Pfam" id="PF12704"/>
    </source>
</evidence>
<name>A0A1S9P6Q7_9SPHI</name>
<comment type="caution">
    <text evidence="9">The sequence shown here is derived from an EMBL/GenBank/DDBJ whole genome shotgun (WGS) entry which is preliminary data.</text>
</comment>
<evidence type="ECO:0000313" key="10">
    <source>
        <dbReference type="Proteomes" id="UP000189739"/>
    </source>
</evidence>
<feature type="transmembrane region" description="Helical" evidence="6">
    <location>
        <begin position="420"/>
        <end position="444"/>
    </location>
</feature>
<dbReference type="RefSeq" id="WP_078351599.1">
    <property type="nucleotide sequence ID" value="NZ_MBTF01000039.1"/>
</dbReference>
<dbReference type="GO" id="GO:0022857">
    <property type="term" value="F:transmembrane transporter activity"/>
    <property type="evidence" value="ECO:0007669"/>
    <property type="project" value="TreeGrafter"/>
</dbReference>
<dbReference type="Pfam" id="PF02687">
    <property type="entry name" value="FtsX"/>
    <property type="match status" value="2"/>
</dbReference>
<feature type="domain" description="ABC3 transporter permease C-terminal" evidence="7">
    <location>
        <begin position="288"/>
        <end position="403"/>
    </location>
</feature>
<keyword evidence="2" id="KW-1003">Cell membrane</keyword>